<dbReference type="EMBL" id="FZNR01000017">
    <property type="protein sequence ID" value="SNS51726.1"/>
    <property type="molecule type" value="Genomic_DNA"/>
</dbReference>
<organism evidence="1 2">
    <name type="scientific">Actinoplanes regularis</name>
    <dbReference type="NCBI Taxonomy" id="52697"/>
    <lineage>
        <taxon>Bacteria</taxon>
        <taxon>Bacillati</taxon>
        <taxon>Actinomycetota</taxon>
        <taxon>Actinomycetes</taxon>
        <taxon>Micromonosporales</taxon>
        <taxon>Micromonosporaceae</taxon>
        <taxon>Actinoplanes</taxon>
    </lineage>
</organism>
<accession>A0A239F495</accession>
<sequence length="109" mass="11625">MFRVDPAALRIYATHLAGLQQAAQRAKEYVNKHGTLDIHSQGLIAKAMGFHDDYVRDLNATLDHLSALLAASGGALTKSAGNYERTDMKAAAAIDAALPPTPRAVPSRD</sequence>
<reference evidence="1 2" key="1">
    <citation type="submission" date="2017-06" db="EMBL/GenBank/DDBJ databases">
        <authorList>
            <person name="Kim H.J."/>
            <person name="Triplett B.A."/>
        </authorList>
    </citation>
    <scope>NUCLEOTIDE SEQUENCE [LARGE SCALE GENOMIC DNA]</scope>
    <source>
        <strain evidence="1 2">DSM 43151</strain>
    </source>
</reference>
<protein>
    <submittedName>
        <fullName evidence="1">Excreted virulence factor EspC, type VII ESX diderm</fullName>
    </submittedName>
</protein>
<dbReference type="InterPro" id="IPR022536">
    <property type="entry name" value="EspC"/>
</dbReference>
<gene>
    <name evidence="1" type="ORF">SAMN06264365_11778</name>
</gene>
<dbReference type="GO" id="GO:0009306">
    <property type="term" value="P:protein secretion"/>
    <property type="evidence" value="ECO:0007669"/>
    <property type="project" value="InterPro"/>
</dbReference>
<dbReference type="AlphaFoldDB" id="A0A239F495"/>
<keyword evidence="2" id="KW-1185">Reference proteome</keyword>
<evidence type="ECO:0000313" key="1">
    <source>
        <dbReference type="EMBL" id="SNS51726.1"/>
    </source>
</evidence>
<proteinExistence type="predicted"/>
<dbReference type="Pfam" id="PF10824">
    <property type="entry name" value="T7SS_ESX_EspC"/>
    <property type="match status" value="1"/>
</dbReference>
<dbReference type="Proteomes" id="UP000198415">
    <property type="component" value="Unassembled WGS sequence"/>
</dbReference>
<name>A0A239F495_9ACTN</name>
<evidence type="ECO:0000313" key="2">
    <source>
        <dbReference type="Proteomes" id="UP000198415"/>
    </source>
</evidence>